<dbReference type="Gramene" id="ESR65395">
    <property type="protein sequence ID" value="ESR65395"/>
    <property type="gene ID" value="CICLE_v10010098mg"/>
</dbReference>
<name>V4UMB8_CITCL</name>
<keyword evidence="2" id="KW-1185">Reference proteome</keyword>
<evidence type="ECO:0000313" key="1">
    <source>
        <dbReference type="EMBL" id="ESR65395.1"/>
    </source>
</evidence>
<dbReference type="EMBL" id="KI535697">
    <property type="protein sequence ID" value="ESR65395.1"/>
    <property type="molecule type" value="Genomic_DNA"/>
</dbReference>
<evidence type="ECO:0000313" key="2">
    <source>
        <dbReference type="Proteomes" id="UP000030687"/>
    </source>
</evidence>
<dbReference type="Proteomes" id="UP000030687">
    <property type="component" value="Unassembled WGS sequence"/>
</dbReference>
<dbReference type="InParanoid" id="V4UMB8"/>
<dbReference type="AlphaFoldDB" id="V4UMB8"/>
<reference evidence="1 2" key="1">
    <citation type="submission" date="2013-10" db="EMBL/GenBank/DDBJ databases">
        <authorList>
            <consortium name="International Citrus Genome Consortium"/>
            <person name="Jenkins J."/>
            <person name="Schmutz J."/>
            <person name="Prochnik S."/>
            <person name="Rokhsar D."/>
            <person name="Gmitter F."/>
            <person name="Ollitrault P."/>
            <person name="Machado M."/>
            <person name="Talon M."/>
            <person name="Wincker P."/>
            <person name="Jaillon O."/>
            <person name="Morgante M."/>
        </authorList>
    </citation>
    <scope>NUCLEOTIDE SEQUENCE</scope>
    <source>
        <strain evidence="2">cv. Clemenules</strain>
    </source>
</reference>
<accession>V4UMB8</accession>
<sequence>MRVYKSGSTLSFLKKGQGFKPRSRIESPLWPALYPLRAYPVRAGISLGCGTGFKVPLTVGAHSGPPRDHKIF</sequence>
<organism evidence="1 2">
    <name type="scientific">Citrus clementina</name>
    <name type="common">Clementine</name>
    <name type="synonym">Citrus deliciosa x Citrus sinensis</name>
    <dbReference type="NCBI Taxonomy" id="85681"/>
    <lineage>
        <taxon>Eukaryota</taxon>
        <taxon>Viridiplantae</taxon>
        <taxon>Streptophyta</taxon>
        <taxon>Embryophyta</taxon>
        <taxon>Tracheophyta</taxon>
        <taxon>Spermatophyta</taxon>
        <taxon>Magnoliopsida</taxon>
        <taxon>eudicotyledons</taxon>
        <taxon>Gunneridae</taxon>
        <taxon>Pentapetalae</taxon>
        <taxon>rosids</taxon>
        <taxon>malvids</taxon>
        <taxon>Sapindales</taxon>
        <taxon>Rutaceae</taxon>
        <taxon>Aurantioideae</taxon>
        <taxon>Citrus</taxon>
    </lineage>
</organism>
<protein>
    <submittedName>
        <fullName evidence="1">Uncharacterized protein</fullName>
    </submittedName>
</protein>
<gene>
    <name evidence="1" type="ORF">CICLE_v10010098mg</name>
</gene>
<dbReference type="KEGG" id="cic:CICLE_v10010098mg"/>
<proteinExistence type="predicted"/>